<evidence type="ECO:0000259" key="2">
    <source>
        <dbReference type="Pfam" id="PF06985"/>
    </source>
</evidence>
<feature type="transmembrane region" description="Helical" evidence="1">
    <location>
        <begin position="644"/>
        <end position="664"/>
    </location>
</feature>
<keyword evidence="4" id="KW-1185">Reference proteome</keyword>
<dbReference type="PANTHER" id="PTHR33112:SF10">
    <property type="entry name" value="TOL"/>
    <property type="match status" value="1"/>
</dbReference>
<feature type="domain" description="Heterokaryon incompatibility" evidence="2">
    <location>
        <begin position="203"/>
        <end position="357"/>
    </location>
</feature>
<reference evidence="3 4" key="1">
    <citation type="submission" date="2015-01" db="EMBL/GenBank/DDBJ databases">
        <title>The Genome Sequence of Exophiala xenobiotica CBS118157.</title>
        <authorList>
            <consortium name="The Broad Institute Genomics Platform"/>
            <person name="Cuomo C."/>
            <person name="de Hoog S."/>
            <person name="Gorbushina A."/>
            <person name="Stielow B."/>
            <person name="Teixiera M."/>
            <person name="Abouelleil A."/>
            <person name="Chapman S.B."/>
            <person name="Priest M."/>
            <person name="Young S.K."/>
            <person name="Wortman J."/>
            <person name="Nusbaum C."/>
            <person name="Birren B."/>
        </authorList>
    </citation>
    <scope>NUCLEOTIDE SEQUENCE [LARGE SCALE GENOMIC DNA]</scope>
    <source>
        <strain evidence="3 4">CBS 118157</strain>
    </source>
</reference>
<dbReference type="RefSeq" id="XP_013310264.1">
    <property type="nucleotide sequence ID" value="XM_013454810.1"/>
</dbReference>
<dbReference type="Proteomes" id="UP000054342">
    <property type="component" value="Unassembled WGS sequence"/>
</dbReference>
<keyword evidence="1" id="KW-0812">Transmembrane</keyword>
<feature type="transmembrane region" description="Helical" evidence="1">
    <location>
        <begin position="612"/>
        <end position="637"/>
    </location>
</feature>
<dbReference type="InterPro" id="IPR010730">
    <property type="entry name" value="HET"/>
</dbReference>
<dbReference type="Pfam" id="PF06985">
    <property type="entry name" value="HET"/>
    <property type="match status" value="1"/>
</dbReference>
<sequence>MVCKVCEDMLSGHKGRRDSAVSQLQLSFWHHDKEDHVRASAKESECYLCRVIYDRLKALGLKTPSRKEKAITQSQFLSASLRSIPRRPRTYRLSFQITETRQSIANFVLQENASDFDHLSEAPISAHTSDPPVIKMAREWIEQCAAQHPGCVQQSSAKLPWYPTRLIDVRFMRDSQNKTKAVRLVSSKIGEKKIADPQFEGRYVTLSHRWGNKPFTKLTEDKLPEFQEAILVRDLPCTFQDAIRFACELKEVRWIWIDALCILQDSDKDWLYESSVMDQVYTHSFCNISATAAMDNSEGLFRSRDQKRKWVDTVYVKTEDLSVTSQPTVECTISDLEFWDEKVENAPANKRSWVLQERLLAPRVIHWCNDQIAFECREMDRAECRPGDLPHFQMRGGELIDQARLKGISVQVGRSLMETRLANEYGLGSWQGSVEMDELDPKFFLYEIWKRVVEQYTRMELTEKRDRLIALSGIARMMKSTLDAQRSDDTYLAGLWQNYLASQLLWHVNDLDNVQSQPFENTRPAEKRAPTFSWASVETERGVTFPETTDKGLLIQVQVVRLTYRTPDDKFGLVTDGYLVVKGVLRKVQLVDRANDTARSESCSFLGYKVDWHAFSIVSLAPALFLATTVLLSMLFWKLLSGQRLPWITFVLASCVIAMVLRFGTSKTPTRKPDNTKLMDVTNRYFWRLVKNGVPSSKLNEIVYLDSPASAPSVFDADSQVFCLPALQDERHLWCLLLQATDGDHGIRYQRVGITKILNIWEDEVNEIKEPPGDNQNPLGEYYWGSEGRVRNESTICII</sequence>
<proteinExistence type="predicted"/>
<organism evidence="3 4">
    <name type="scientific">Exophiala xenobiotica</name>
    <dbReference type="NCBI Taxonomy" id="348802"/>
    <lineage>
        <taxon>Eukaryota</taxon>
        <taxon>Fungi</taxon>
        <taxon>Dikarya</taxon>
        <taxon>Ascomycota</taxon>
        <taxon>Pezizomycotina</taxon>
        <taxon>Eurotiomycetes</taxon>
        <taxon>Chaetothyriomycetidae</taxon>
        <taxon>Chaetothyriales</taxon>
        <taxon>Herpotrichiellaceae</taxon>
        <taxon>Exophiala</taxon>
    </lineage>
</organism>
<dbReference type="AlphaFoldDB" id="A0A0D2E4K0"/>
<dbReference type="HOGENOM" id="CLU_002639_5_0_1"/>
<accession>A0A0D2E4K0</accession>
<name>A0A0D2E4K0_9EURO</name>
<dbReference type="EMBL" id="KN847323">
    <property type="protein sequence ID" value="KIW49680.1"/>
    <property type="molecule type" value="Genomic_DNA"/>
</dbReference>
<evidence type="ECO:0000313" key="4">
    <source>
        <dbReference type="Proteomes" id="UP000054342"/>
    </source>
</evidence>
<dbReference type="GeneID" id="25333242"/>
<keyword evidence="1" id="KW-1133">Transmembrane helix</keyword>
<gene>
    <name evidence="3" type="ORF">PV05_11334</name>
</gene>
<keyword evidence="1" id="KW-0472">Membrane</keyword>
<evidence type="ECO:0000256" key="1">
    <source>
        <dbReference type="SAM" id="Phobius"/>
    </source>
</evidence>
<dbReference type="OrthoDB" id="5125733at2759"/>
<evidence type="ECO:0000313" key="3">
    <source>
        <dbReference type="EMBL" id="KIW49680.1"/>
    </source>
</evidence>
<dbReference type="PANTHER" id="PTHR33112">
    <property type="entry name" value="DOMAIN PROTEIN, PUTATIVE-RELATED"/>
    <property type="match status" value="1"/>
</dbReference>
<protein>
    <recommendedName>
        <fullName evidence="2">Heterokaryon incompatibility domain-containing protein</fullName>
    </recommendedName>
</protein>